<name>A0A6J6NR14_9ZZZZ</name>
<proteinExistence type="predicted"/>
<gene>
    <name evidence="1" type="ORF">UFOPK2399_00576</name>
</gene>
<evidence type="ECO:0000313" key="1">
    <source>
        <dbReference type="EMBL" id="CAB4689191.1"/>
    </source>
</evidence>
<reference evidence="1" key="1">
    <citation type="submission" date="2020-05" db="EMBL/GenBank/DDBJ databases">
        <authorList>
            <person name="Chiriac C."/>
            <person name="Salcher M."/>
            <person name="Ghai R."/>
            <person name="Kavagutti S V."/>
        </authorList>
    </citation>
    <scope>NUCLEOTIDE SEQUENCE</scope>
</reference>
<dbReference type="AlphaFoldDB" id="A0A6J6NR14"/>
<dbReference type="EMBL" id="CAEZXP010000001">
    <property type="protein sequence ID" value="CAB4689191.1"/>
    <property type="molecule type" value="Genomic_DNA"/>
</dbReference>
<protein>
    <submittedName>
        <fullName evidence="1">Unannotated protein</fullName>
    </submittedName>
</protein>
<organism evidence="1">
    <name type="scientific">freshwater metagenome</name>
    <dbReference type="NCBI Taxonomy" id="449393"/>
    <lineage>
        <taxon>unclassified sequences</taxon>
        <taxon>metagenomes</taxon>
        <taxon>ecological metagenomes</taxon>
    </lineage>
</organism>
<accession>A0A6J6NR14</accession>
<sequence length="210" mass="22958">MAAPNIDGLTKLTLESAPSVCHECVWWQSRGSRPVDKDRWMERTELDVGAFGTVYADGDGRSLGVMQYGPSRLFPRAAILPGGPPSHDSLLVTCAYLVDASSPWVLQSLMLAAIGEARDRGATSIEAFSYRYPEGEPASERLRVHKTVFPADFLEDFGFRVVRSAGRAGLARLDLGGLRLVEEESRAERLLRAVQERLVPEPAPNPVPPA</sequence>